<dbReference type="Proteomes" id="UP001172911">
    <property type="component" value="Unassembled WGS sequence"/>
</dbReference>
<feature type="binding site" evidence="3">
    <location>
        <position position="188"/>
    </location>
    <ligand>
        <name>substrate</name>
    </ligand>
</feature>
<dbReference type="GO" id="GO:0046872">
    <property type="term" value="F:metal ion binding"/>
    <property type="evidence" value="ECO:0007669"/>
    <property type="project" value="UniProtKB-KW"/>
</dbReference>
<dbReference type="InterPro" id="IPR036412">
    <property type="entry name" value="HAD-like_sf"/>
</dbReference>
<evidence type="ECO:0000313" key="5">
    <source>
        <dbReference type="EMBL" id="MDO7786599.1"/>
    </source>
</evidence>
<organism evidence="5 6">
    <name type="scientific">Desulforamulus aquiferis</name>
    <dbReference type="NCBI Taxonomy" id="1397668"/>
    <lineage>
        <taxon>Bacteria</taxon>
        <taxon>Bacillati</taxon>
        <taxon>Bacillota</taxon>
        <taxon>Clostridia</taxon>
        <taxon>Eubacteriales</taxon>
        <taxon>Peptococcaceae</taxon>
        <taxon>Desulforamulus</taxon>
    </lineage>
</organism>
<keyword evidence="1 4" id="KW-0460">Magnesium</keyword>
<dbReference type="Gene3D" id="3.40.50.1000">
    <property type="entry name" value="HAD superfamily/HAD-like"/>
    <property type="match status" value="2"/>
</dbReference>
<evidence type="ECO:0000256" key="4">
    <source>
        <dbReference type="PIRSR" id="PIRSR000915-3"/>
    </source>
</evidence>
<feature type="active site" description="Proton donor" evidence="2">
    <location>
        <position position="16"/>
    </location>
</feature>
<evidence type="ECO:0000256" key="2">
    <source>
        <dbReference type="PIRSR" id="PIRSR000915-1"/>
    </source>
</evidence>
<proteinExistence type="inferred from homology"/>
<keyword evidence="5" id="KW-0378">Hydrolase</keyword>
<dbReference type="EC" id="3.1.3.-" evidence="1"/>
<evidence type="ECO:0000256" key="3">
    <source>
        <dbReference type="PIRSR" id="PIRSR000915-2"/>
    </source>
</evidence>
<dbReference type="GO" id="GO:0005737">
    <property type="term" value="C:cytoplasm"/>
    <property type="evidence" value="ECO:0007669"/>
    <property type="project" value="TreeGrafter"/>
</dbReference>
<dbReference type="PANTHER" id="PTHR19288">
    <property type="entry name" value="4-NITROPHENYLPHOSPHATASE-RELATED"/>
    <property type="match status" value="1"/>
</dbReference>
<evidence type="ECO:0000256" key="1">
    <source>
        <dbReference type="PIRNR" id="PIRNR000915"/>
    </source>
</evidence>
<reference evidence="5" key="1">
    <citation type="journal article" date="2023" name="J. Hazard. Mater.">
        <title>Anaerobic biodegradation of pyrene and benzo[a]pyrene by a new sulfate-reducing Desulforamulus aquiferis strain DSA.</title>
        <authorList>
            <person name="Zhang Z."/>
            <person name="Sun J."/>
            <person name="Gong X."/>
            <person name="Wang C."/>
            <person name="Wang H."/>
        </authorList>
    </citation>
    <scope>NUCLEOTIDE SEQUENCE</scope>
    <source>
        <strain evidence="5">DSA</strain>
    </source>
</reference>
<dbReference type="NCBIfam" id="TIGR01460">
    <property type="entry name" value="HAD-SF-IIA"/>
    <property type="match status" value="1"/>
</dbReference>
<dbReference type="InterPro" id="IPR023214">
    <property type="entry name" value="HAD_sf"/>
</dbReference>
<dbReference type="RefSeq" id="WP_304541663.1">
    <property type="nucleotide sequence ID" value="NZ_JARPTC010000006.1"/>
</dbReference>
<comment type="function">
    <text evidence="1">Catalyzes the dephosphorylation of 2-6 carbon acid sugars in vitro.</text>
</comment>
<accession>A0AAW7ZBR2</accession>
<gene>
    <name evidence="5" type="ORF">P6N53_05105</name>
</gene>
<dbReference type="GO" id="GO:0016791">
    <property type="term" value="F:phosphatase activity"/>
    <property type="evidence" value="ECO:0007669"/>
    <property type="project" value="TreeGrafter"/>
</dbReference>
<dbReference type="EMBL" id="JARPTC010000006">
    <property type="protein sequence ID" value="MDO7786599.1"/>
    <property type="molecule type" value="Genomic_DNA"/>
</dbReference>
<keyword evidence="6" id="KW-1185">Reference proteome</keyword>
<dbReference type="AlphaFoldDB" id="A0AAW7ZBR2"/>
<dbReference type="PIRSF" id="PIRSF000915">
    <property type="entry name" value="PGP-type_phosphatase"/>
    <property type="match status" value="1"/>
</dbReference>
<reference evidence="5" key="2">
    <citation type="submission" date="2023-03" db="EMBL/GenBank/DDBJ databases">
        <authorList>
            <person name="Zhang Z."/>
        </authorList>
    </citation>
    <scope>NUCLEOTIDE SEQUENCE</scope>
    <source>
        <strain evidence="5">DSA</strain>
    </source>
</reference>
<comment type="cofactor">
    <cofactor evidence="4">
        <name>Mg(2+)</name>
        <dbReference type="ChEBI" id="CHEBI:18420"/>
    </cofactor>
    <text evidence="4">Divalent metal ions. Mg(2+) is the most effective.</text>
</comment>
<feature type="binding site" evidence="4">
    <location>
        <position position="14"/>
    </location>
    <ligand>
        <name>Mg(2+)</name>
        <dbReference type="ChEBI" id="CHEBI:18420"/>
    </ligand>
</feature>
<feature type="binding site" evidence="4">
    <location>
        <position position="16"/>
    </location>
    <ligand>
        <name>Mg(2+)</name>
        <dbReference type="ChEBI" id="CHEBI:18420"/>
    </ligand>
</feature>
<comment type="caution">
    <text evidence="5">The sequence shown here is derived from an EMBL/GenBank/DDBJ whole genome shotgun (WGS) entry which is preliminary data.</text>
</comment>
<name>A0AAW7ZBR2_9FIRM</name>
<dbReference type="SUPFAM" id="SSF56784">
    <property type="entry name" value="HAD-like"/>
    <property type="match status" value="1"/>
</dbReference>
<dbReference type="InterPro" id="IPR006357">
    <property type="entry name" value="HAD-SF_hydro_IIA"/>
</dbReference>
<keyword evidence="1 4" id="KW-0479">Metal-binding</keyword>
<evidence type="ECO:0000313" key="6">
    <source>
        <dbReference type="Proteomes" id="UP001172911"/>
    </source>
</evidence>
<dbReference type="PANTHER" id="PTHR19288:SF46">
    <property type="entry name" value="HALOACID DEHALOGENASE-LIKE HYDROLASE DOMAIN-CONTAINING PROTEIN 2"/>
    <property type="match status" value="1"/>
</dbReference>
<dbReference type="Pfam" id="PF13344">
    <property type="entry name" value="Hydrolase_6"/>
    <property type="match status" value="1"/>
</dbReference>
<comment type="similarity">
    <text evidence="1">Belongs to the HAD-like hydrolase superfamily. NagD family.</text>
</comment>
<feature type="binding site" evidence="4">
    <location>
        <position position="213"/>
    </location>
    <ligand>
        <name>Mg(2+)</name>
        <dbReference type="ChEBI" id="CHEBI:18420"/>
    </ligand>
</feature>
<sequence>MTVNGDLFEAYLFDLDGTVFIGDSLLPHVQSTIEYLRRIGKDIAFLTNTSVQTRRDCQRRLERFGLTVPLNEIITSAYMSGLYFSECYPDATVMLVGEKALADELEGFDIRTTHNPKLATHLLVGLDRGFNYEKLHRGVQALRQGAMLVATNPDPNCPVQDDVIPDTWALVKALEVASSVKTHAVIGKPSRYYAQKALDIIGRPRERCLMVGDRLETDILLGLESGIKTALVLTGVSNYDDVKQKAIFPDYILYNMGELIGKGGVFRNAKLV</sequence>
<feature type="active site" description="Nucleophile" evidence="2">
    <location>
        <position position="14"/>
    </location>
</feature>
<protein>
    <recommendedName>
        <fullName evidence="1">Acid sugar phosphatase</fullName>
        <ecNumber evidence="1">3.1.3.-</ecNumber>
    </recommendedName>
</protein>
<dbReference type="Pfam" id="PF13242">
    <property type="entry name" value="Hydrolase_like"/>
    <property type="match status" value="1"/>
</dbReference>